<reference evidence="2" key="1">
    <citation type="submission" date="2020-05" db="EMBL/GenBank/DDBJ databases">
        <authorList>
            <person name="Chiriac C."/>
            <person name="Salcher M."/>
            <person name="Ghai R."/>
            <person name="Kavagutti S V."/>
        </authorList>
    </citation>
    <scope>NUCLEOTIDE SEQUENCE</scope>
</reference>
<dbReference type="SUPFAM" id="SSF51735">
    <property type="entry name" value="NAD(P)-binding Rossmann-fold domains"/>
    <property type="match status" value="1"/>
</dbReference>
<organism evidence="2">
    <name type="scientific">freshwater metagenome</name>
    <dbReference type="NCBI Taxonomy" id="449393"/>
    <lineage>
        <taxon>unclassified sequences</taxon>
        <taxon>metagenomes</taxon>
        <taxon>ecological metagenomes</taxon>
    </lineage>
</organism>
<dbReference type="AlphaFoldDB" id="A0A6J6GXB2"/>
<name>A0A6J6GXB2_9ZZZZ</name>
<gene>
    <name evidence="2" type="ORF">UFOPK1874_00116</name>
</gene>
<dbReference type="InterPro" id="IPR036291">
    <property type="entry name" value="NAD(P)-bd_dom_sf"/>
</dbReference>
<dbReference type="InterPro" id="IPR013149">
    <property type="entry name" value="ADH-like_C"/>
</dbReference>
<dbReference type="Pfam" id="PF08240">
    <property type="entry name" value="ADH_N"/>
    <property type="match status" value="1"/>
</dbReference>
<dbReference type="SUPFAM" id="SSF50129">
    <property type="entry name" value="GroES-like"/>
    <property type="match status" value="1"/>
</dbReference>
<dbReference type="InterPro" id="IPR011032">
    <property type="entry name" value="GroES-like_sf"/>
</dbReference>
<evidence type="ECO:0000313" key="2">
    <source>
        <dbReference type="EMBL" id="CAB4606017.1"/>
    </source>
</evidence>
<dbReference type="Gene3D" id="3.90.180.10">
    <property type="entry name" value="Medium-chain alcohol dehydrogenases, catalytic domain"/>
    <property type="match status" value="1"/>
</dbReference>
<dbReference type="PANTHER" id="PTHR43677">
    <property type="entry name" value="SHORT-CHAIN DEHYDROGENASE/REDUCTASE"/>
    <property type="match status" value="1"/>
</dbReference>
<proteinExistence type="predicted"/>
<dbReference type="SMART" id="SM00829">
    <property type="entry name" value="PKS_ER"/>
    <property type="match status" value="1"/>
</dbReference>
<dbReference type="EMBL" id="CAEZUX010000004">
    <property type="protein sequence ID" value="CAB4606017.1"/>
    <property type="molecule type" value="Genomic_DNA"/>
</dbReference>
<accession>A0A6J6GXB2</accession>
<dbReference type="Gene3D" id="3.40.50.720">
    <property type="entry name" value="NAD(P)-binding Rossmann-like Domain"/>
    <property type="match status" value="1"/>
</dbReference>
<dbReference type="Pfam" id="PF00107">
    <property type="entry name" value="ADH_zinc_N"/>
    <property type="match status" value="1"/>
</dbReference>
<dbReference type="PANTHER" id="PTHR43677:SF4">
    <property type="entry name" value="QUINONE OXIDOREDUCTASE-LIKE PROTEIN 2"/>
    <property type="match status" value="1"/>
</dbReference>
<dbReference type="InterPro" id="IPR020843">
    <property type="entry name" value="ER"/>
</dbReference>
<evidence type="ECO:0000259" key="1">
    <source>
        <dbReference type="SMART" id="SM00829"/>
    </source>
</evidence>
<dbReference type="GO" id="GO:0016491">
    <property type="term" value="F:oxidoreductase activity"/>
    <property type="evidence" value="ECO:0007669"/>
    <property type="project" value="InterPro"/>
</dbReference>
<protein>
    <submittedName>
        <fullName evidence="2">Unannotated protein</fullName>
    </submittedName>
</protein>
<dbReference type="CDD" id="cd08241">
    <property type="entry name" value="QOR1"/>
    <property type="match status" value="1"/>
</dbReference>
<dbReference type="InterPro" id="IPR013154">
    <property type="entry name" value="ADH-like_N"/>
</dbReference>
<dbReference type="InterPro" id="IPR051397">
    <property type="entry name" value="Zn-ADH-like_protein"/>
</dbReference>
<feature type="domain" description="Enoyl reductase (ER)" evidence="1">
    <location>
        <begin position="28"/>
        <end position="338"/>
    </location>
</feature>
<sequence length="343" mass="36514">MYGTRVVCIAAASSTVSKMKTMLVEALGSVDDLKVVEMESPALTNGHVRIEILACGLNYVDALMIEGKYQIKPPVPYRPGSEVVGRVVEAASDVTRAKVGDRVFAPIGTGGFSNEAVLHESRVIPLPAKITDGQAATFMQSYLTAWFAFNFRASIVEGDTMLVLGAGGGVGLAGVDLAVAMGARVIAAASSEEKRQLALDRGAFAAIDTSTEDLKVRARELSENQLDLVYDPVGGNLAEQALRALSPGGQYMVVGFVGGIPKLPANHILLTNRTVVGVDWGAWMMRNQLDNARMLMDVLGEIGDGKLHPVEPVTYPMSQAAQALRDMQNRKIAGKVALIPDFT</sequence>